<feature type="transmembrane region" description="Helical" evidence="10">
    <location>
        <begin position="53"/>
        <end position="78"/>
    </location>
</feature>
<gene>
    <name evidence="12" type="primary">LOC113404362</name>
</gene>
<evidence type="ECO:0000313" key="11">
    <source>
        <dbReference type="Proteomes" id="UP001652626"/>
    </source>
</evidence>
<keyword evidence="4 10" id="KW-0812">Transmembrane</keyword>
<feature type="transmembrane region" description="Helical" evidence="10">
    <location>
        <begin position="149"/>
        <end position="169"/>
    </location>
</feature>
<evidence type="ECO:0000256" key="2">
    <source>
        <dbReference type="ARBA" id="ARBA00022475"/>
    </source>
</evidence>
<evidence type="ECO:0000256" key="5">
    <source>
        <dbReference type="ARBA" id="ARBA00022725"/>
    </source>
</evidence>
<keyword evidence="7 10" id="KW-0472">Membrane</keyword>
<feature type="transmembrane region" description="Helical" evidence="10">
    <location>
        <begin position="382"/>
        <end position="401"/>
    </location>
</feature>
<evidence type="ECO:0000256" key="6">
    <source>
        <dbReference type="ARBA" id="ARBA00022989"/>
    </source>
</evidence>
<evidence type="ECO:0000256" key="4">
    <source>
        <dbReference type="ARBA" id="ARBA00022692"/>
    </source>
</evidence>
<comment type="similarity">
    <text evidence="10">Belongs to the insect chemoreceptor superfamily. Heteromeric odorant receptor channel (TC 1.A.69) family.</text>
</comment>
<evidence type="ECO:0000256" key="8">
    <source>
        <dbReference type="ARBA" id="ARBA00023170"/>
    </source>
</evidence>
<keyword evidence="8 10" id="KW-0675">Receptor</keyword>
<dbReference type="InterPro" id="IPR004117">
    <property type="entry name" value="7tm6_olfct_rcpt"/>
</dbReference>
<evidence type="ECO:0000256" key="10">
    <source>
        <dbReference type="RuleBase" id="RU351113"/>
    </source>
</evidence>
<keyword evidence="11" id="KW-1185">Reference proteome</keyword>
<keyword evidence="2" id="KW-1003">Cell membrane</keyword>
<feature type="transmembrane region" description="Helical" evidence="10">
    <location>
        <begin position="84"/>
        <end position="106"/>
    </location>
</feature>
<dbReference type="Pfam" id="PF02949">
    <property type="entry name" value="7tm_6"/>
    <property type="match status" value="1"/>
</dbReference>
<comment type="subcellular location">
    <subcellularLocation>
        <location evidence="1 10">Cell membrane</location>
        <topology evidence="1 10">Multi-pass membrane protein</topology>
    </subcellularLocation>
</comment>
<dbReference type="PANTHER" id="PTHR21137">
    <property type="entry name" value="ODORANT RECEPTOR"/>
    <property type="match status" value="1"/>
</dbReference>
<evidence type="ECO:0000313" key="12">
    <source>
        <dbReference type="RefSeq" id="XP_026501017.2"/>
    </source>
</evidence>
<name>A0A8B8IWQ0_VANTA</name>
<comment type="caution">
    <text evidence="10">Lacks conserved residue(s) required for the propagation of feature annotation.</text>
</comment>
<evidence type="ECO:0000256" key="9">
    <source>
        <dbReference type="ARBA" id="ARBA00023224"/>
    </source>
</evidence>
<reference evidence="12" key="1">
    <citation type="submission" date="2025-08" db="UniProtKB">
        <authorList>
            <consortium name="RefSeq"/>
        </authorList>
    </citation>
    <scope>IDENTIFICATION</scope>
    <source>
        <tissue evidence="12">Whole body</tissue>
    </source>
</reference>
<evidence type="ECO:0000256" key="1">
    <source>
        <dbReference type="ARBA" id="ARBA00004651"/>
    </source>
</evidence>
<dbReference type="GeneID" id="113404362"/>
<proteinExistence type="inferred from homology"/>
<feature type="transmembrane region" description="Helical" evidence="10">
    <location>
        <begin position="299"/>
        <end position="320"/>
    </location>
</feature>
<feature type="transmembrane region" description="Helical" evidence="10">
    <location>
        <begin position="196"/>
        <end position="215"/>
    </location>
</feature>
<dbReference type="RefSeq" id="XP_026501017.2">
    <property type="nucleotide sequence ID" value="XM_026645232.2"/>
</dbReference>
<dbReference type="AlphaFoldDB" id="A0A8B8IWQ0"/>
<dbReference type="GO" id="GO:0004984">
    <property type="term" value="F:olfactory receptor activity"/>
    <property type="evidence" value="ECO:0007669"/>
    <property type="project" value="InterPro"/>
</dbReference>
<keyword evidence="3 10" id="KW-0716">Sensory transduction</keyword>
<evidence type="ECO:0000256" key="3">
    <source>
        <dbReference type="ARBA" id="ARBA00022606"/>
    </source>
</evidence>
<keyword evidence="6 10" id="KW-1133">Transmembrane helix</keyword>
<keyword evidence="9 10" id="KW-0807">Transducer</keyword>
<dbReference type="PANTHER" id="PTHR21137:SF35">
    <property type="entry name" value="ODORANT RECEPTOR 19A-RELATED"/>
    <property type="match status" value="1"/>
</dbReference>
<dbReference type="GO" id="GO:0005886">
    <property type="term" value="C:plasma membrane"/>
    <property type="evidence" value="ECO:0007669"/>
    <property type="project" value="UniProtKB-SubCell"/>
</dbReference>
<protein>
    <recommendedName>
        <fullName evidence="10">Odorant receptor</fullName>
    </recommendedName>
</protein>
<dbReference type="OMA" id="TICFLEV"/>
<evidence type="ECO:0000256" key="7">
    <source>
        <dbReference type="ARBA" id="ARBA00023136"/>
    </source>
</evidence>
<organism evidence="11 12">
    <name type="scientific">Vanessa tameamea</name>
    <name type="common">Kamehameha butterfly</name>
    <dbReference type="NCBI Taxonomy" id="334116"/>
    <lineage>
        <taxon>Eukaryota</taxon>
        <taxon>Metazoa</taxon>
        <taxon>Ecdysozoa</taxon>
        <taxon>Arthropoda</taxon>
        <taxon>Hexapoda</taxon>
        <taxon>Insecta</taxon>
        <taxon>Pterygota</taxon>
        <taxon>Neoptera</taxon>
        <taxon>Endopterygota</taxon>
        <taxon>Lepidoptera</taxon>
        <taxon>Glossata</taxon>
        <taxon>Ditrysia</taxon>
        <taxon>Papilionoidea</taxon>
        <taxon>Nymphalidae</taxon>
        <taxon>Nymphalinae</taxon>
        <taxon>Vanessa</taxon>
    </lineage>
</organism>
<dbReference type="Proteomes" id="UP001652626">
    <property type="component" value="Chromosome 17"/>
</dbReference>
<dbReference type="GO" id="GO:0005549">
    <property type="term" value="F:odorant binding"/>
    <property type="evidence" value="ECO:0007669"/>
    <property type="project" value="InterPro"/>
</dbReference>
<dbReference type="GO" id="GO:0007165">
    <property type="term" value="P:signal transduction"/>
    <property type="evidence" value="ECO:0007669"/>
    <property type="project" value="UniProtKB-KW"/>
</dbReference>
<accession>A0A8B8IWQ0</accession>
<keyword evidence="5 10" id="KW-0552">Olfaction</keyword>
<dbReference type="OrthoDB" id="7550533at2759"/>
<sequence>MASVHGKLGDFEKYSLKYTDYPTMINNLARILRYSSIKIDSKDHEPISWTTEVLNVIGAACYFYVYIFSAVWFVFVRFPQTGDYIAASVEFSLAVCSGTSILKFIYLKLDSKAVTNLIDEYLKCDARVDPSSRFAENLKKKLRIVKKRAILTWSALALNGVVYITTPFLKPGRHLTEDLYVTYGLEPMFESPNFEIATILMTVAVIFGVLTLANYRLLICVTIGYIEAQMLALSEDLIRLWDDSEKFYEEFSEKEIDIIKTVSPYDIKNVYIKHRLREIIKFHIVGITLQHIVEAKFRFIYVIEFLFVMIGIVTELLGGLENTYFELPYSLNQVFMDCLIGQRLIDASIVFENAVYSCQWENYNASNQRSVLLILQNSQKTLMLSAGGLSALSFVCLMSVIRCTYSAYTALHSTVN</sequence>